<gene>
    <name evidence="2" type="ORF">CIAN88_16250</name>
</gene>
<dbReference type="AlphaFoldDB" id="A0A099I2K1"/>
<keyword evidence="1" id="KW-0732">Signal</keyword>
<dbReference type="Pfam" id="PF14270">
    <property type="entry name" value="DUF4358"/>
    <property type="match status" value="1"/>
</dbReference>
<feature type="signal peptide" evidence="1">
    <location>
        <begin position="1"/>
        <end position="19"/>
    </location>
</feature>
<proteinExistence type="predicted"/>
<organism evidence="2 3">
    <name type="scientific">Clostridium innocuum</name>
    <dbReference type="NCBI Taxonomy" id="1522"/>
    <lineage>
        <taxon>Bacteria</taxon>
        <taxon>Bacillati</taxon>
        <taxon>Bacillota</taxon>
        <taxon>Clostridia</taxon>
        <taxon>Eubacteriales</taxon>
        <taxon>Clostridiaceae</taxon>
        <taxon>Clostridium</taxon>
    </lineage>
</organism>
<reference evidence="2 3" key="1">
    <citation type="submission" date="2014-08" db="EMBL/GenBank/DDBJ databases">
        <title>Clostridium innocuum, an unnegligible vancomycin-resistant pathogen causing extra-intestinal infections.</title>
        <authorList>
            <person name="Feng Y."/>
            <person name="Chiu C.-H."/>
        </authorList>
    </citation>
    <scope>NUCLEOTIDE SEQUENCE [LARGE SCALE GENOMIC DNA]</scope>
    <source>
        <strain evidence="2 3">AN88</strain>
    </source>
</reference>
<comment type="caution">
    <text evidence="2">The sequence shown here is derived from an EMBL/GenBank/DDBJ whole genome shotgun (WGS) entry which is preliminary data.</text>
</comment>
<evidence type="ECO:0000313" key="3">
    <source>
        <dbReference type="Proteomes" id="UP000030008"/>
    </source>
</evidence>
<evidence type="ECO:0000256" key="1">
    <source>
        <dbReference type="SAM" id="SignalP"/>
    </source>
</evidence>
<dbReference type="PROSITE" id="PS51257">
    <property type="entry name" value="PROKAR_LIPOPROTEIN"/>
    <property type="match status" value="1"/>
</dbReference>
<dbReference type="EMBL" id="JQIF01000078">
    <property type="protein sequence ID" value="KGJ52199.1"/>
    <property type="molecule type" value="Genomic_DNA"/>
</dbReference>
<evidence type="ECO:0000313" key="2">
    <source>
        <dbReference type="EMBL" id="KGJ52199.1"/>
    </source>
</evidence>
<evidence type="ECO:0008006" key="4">
    <source>
        <dbReference type="Google" id="ProtNLM"/>
    </source>
</evidence>
<protein>
    <recommendedName>
        <fullName evidence="4">DUF4358 domain-containing protein</fullName>
    </recommendedName>
</protein>
<sequence length="161" mass="17909">MKKLLIIGLLLCLMSGCQKNTGTFAQGDKNLSSVFADINEQIADGAFSIPLLKDTALSEREVETLYQLDMTKIESCMVKTAAVQAQLGEIALFQVKKVHEGDVKKAIKSRKEALKKQWGAYVPEAADLLYQAKEGRIGQYYYFVLGSDSEKVVNYMQKMDA</sequence>
<feature type="chain" id="PRO_5038959437" description="DUF4358 domain-containing protein" evidence="1">
    <location>
        <begin position="20"/>
        <end position="161"/>
    </location>
</feature>
<name>A0A099I2K1_CLOIN</name>
<dbReference type="InterPro" id="IPR025648">
    <property type="entry name" value="DUF4358"/>
</dbReference>
<accession>A0A099I2K1</accession>
<dbReference type="RefSeq" id="WP_044906695.1">
    <property type="nucleotide sequence ID" value="NZ_JQIF01000078.1"/>
</dbReference>
<dbReference type="Proteomes" id="UP000030008">
    <property type="component" value="Unassembled WGS sequence"/>
</dbReference>